<feature type="transmembrane region" description="Helical" evidence="1">
    <location>
        <begin position="100"/>
        <end position="122"/>
    </location>
</feature>
<feature type="transmembrane region" description="Helical" evidence="1">
    <location>
        <begin position="134"/>
        <end position="160"/>
    </location>
</feature>
<accession>A0ABW9MDU8</accession>
<evidence type="ECO:0000256" key="1">
    <source>
        <dbReference type="SAM" id="Phobius"/>
    </source>
</evidence>
<dbReference type="Pfam" id="PF04474">
    <property type="entry name" value="DUF554"/>
    <property type="match status" value="1"/>
</dbReference>
<comment type="caution">
    <text evidence="2">The sequence shown here is derived from an EMBL/GenBank/DDBJ whole genome shotgun (WGS) entry which is preliminary data.</text>
</comment>
<evidence type="ECO:0000313" key="3">
    <source>
        <dbReference type="Proteomes" id="UP001637994"/>
    </source>
</evidence>
<dbReference type="PANTHER" id="PTHR36111">
    <property type="entry name" value="INNER MEMBRANE PROTEIN-RELATED"/>
    <property type="match status" value="1"/>
</dbReference>
<dbReference type="RefSeq" id="WP_410035259.1">
    <property type="nucleotide sequence ID" value="NZ_JBGMEF010000013.1"/>
</dbReference>
<dbReference type="Proteomes" id="UP001637994">
    <property type="component" value="Unassembled WGS sequence"/>
</dbReference>
<dbReference type="PANTHER" id="PTHR36111:SF2">
    <property type="entry name" value="INNER MEMBRANE PROTEIN"/>
    <property type="match status" value="1"/>
</dbReference>
<keyword evidence="1" id="KW-0472">Membrane</keyword>
<organism evidence="2 3">
    <name type="scientific">Anaerococcus kampingae</name>
    <dbReference type="NCBI Taxonomy" id="3115614"/>
    <lineage>
        <taxon>Bacteria</taxon>
        <taxon>Bacillati</taxon>
        <taxon>Bacillota</taxon>
        <taxon>Tissierellia</taxon>
        <taxon>Tissierellales</taxon>
        <taxon>Peptoniphilaceae</taxon>
        <taxon>Anaerococcus</taxon>
    </lineage>
</organism>
<gene>
    <name evidence="2" type="ORF">ACCQ42_02445</name>
</gene>
<feature type="transmembrane region" description="Helical" evidence="1">
    <location>
        <begin position="207"/>
        <end position="226"/>
    </location>
</feature>
<name>A0ABW9MDU8_9FIRM</name>
<feature type="transmembrane region" description="Helical" evidence="1">
    <location>
        <begin position="180"/>
        <end position="200"/>
    </location>
</feature>
<feature type="transmembrane region" description="Helical" evidence="1">
    <location>
        <begin position="6"/>
        <end position="25"/>
    </location>
</feature>
<keyword evidence="3" id="KW-1185">Reference proteome</keyword>
<feature type="transmembrane region" description="Helical" evidence="1">
    <location>
        <begin position="37"/>
        <end position="67"/>
    </location>
</feature>
<keyword evidence="1" id="KW-1133">Transmembrane helix</keyword>
<evidence type="ECO:0000313" key="2">
    <source>
        <dbReference type="EMBL" id="MFO3666632.1"/>
    </source>
</evidence>
<protein>
    <submittedName>
        <fullName evidence="2">DUF554 domain-containing protein</fullName>
    </submittedName>
</protein>
<keyword evidence="1" id="KW-0812">Transmembrane</keyword>
<dbReference type="InterPro" id="IPR007563">
    <property type="entry name" value="DUF554"/>
</dbReference>
<sequence>MFAVIVNTLAVFIGGMLGTGLSNRLAHKYQEAIMKFLPIAILVLGIDSALKGDIMIMIISIVGGVLVGEYLDLEGGLDKFADFLKNKFIKNSESDFSTGFISGILLFCVGSMGILGAIDAGVKGDYSILLTKAVLDGLSALFLAASLGSGIAFASLAVFIYEGAICLLASLLSPLFTEFVLANISGVGGLTIIAIGLSMLDIVDFRIANALPAIAIPVLIGLIMSLF</sequence>
<proteinExistence type="predicted"/>
<reference evidence="2 3" key="1">
    <citation type="journal article" date="2025" name="Anaerobe">
        <title>Description of Anaerococcus kampingiae sp. nov., Anaerococcus groningensis sp. nov., Anaerococcus martiniensis sp. nov., and Anaerococcus cruorum sp. nov., isolated from human clinical specimens.</title>
        <authorList>
            <person name="Boiten K.E."/>
            <person name="Meijer J."/>
            <person name="van Wezel E.M."/>
            <person name="Veloo A.C.M."/>
        </authorList>
    </citation>
    <scope>NUCLEOTIDE SEQUENCE [LARGE SCALE GENOMIC DNA]</scope>
    <source>
        <strain evidence="2 3">ENR0874</strain>
    </source>
</reference>
<dbReference type="EMBL" id="JBGMEF010000013">
    <property type="protein sequence ID" value="MFO3666632.1"/>
    <property type="molecule type" value="Genomic_DNA"/>
</dbReference>